<protein>
    <recommendedName>
        <fullName evidence="5">Lipase domain-containing protein</fullName>
    </recommendedName>
</protein>
<sequence length="355" mass="39622">MKNSKNDLVQTPIMSKLILIALISVFSFANSAFVLNQAELTPEHYNSSRYILWENQDGLIEVEDFEAESANITLFATENDISFYIYTPENPLAGFQIRESQLHNIVRLTGFNIHRPTLLVVHGWNNNFESAVNDRIKNAVLIHNNVNVIVADWSPIANRNYLSAQGSVLAVGNYIGDFLLRLDREVNHRLQDVTVVGHSLGAHVSGNIGARTRGLIQHIIGLDPAGPLFTQGNINNRLDPTDGRFVEVIHTNDGFLGFGIRMGHVDYYPNGGSSQPGCGLDLVGSCAHSRAYYYYGESLFDNNFIARLCSTYRNYQNNQCNQNTSGNMGGYPVRQPRDNGEYYLITNSRSPFARG</sequence>
<evidence type="ECO:0000256" key="3">
    <source>
        <dbReference type="ARBA" id="ARBA00022525"/>
    </source>
</evidence>
<name>A0ABD1EF49_HYPHA</name>
<comment type="caution">
    <text evidence="6">The sequence shown here is derived from an EMBL/GenBank/DDBJ whole genome shotgun (WGS) entry which is preliminary data.</text>
</comment>
<dbReference type="CDD" id="cd00707">
    <property type="entry name" value="Pancreat_lipase_like"/>
    <property type="match status" value="1"/>
</dbReference>
<dbReference type="AlphaFoldDB" id="A0ABD1EF49"/>
<evidence type="ECO:0000256" key="2">
    <source>
        <dbReference type="ARBA" id="ARBA00010701"/>
    </source>
</evidence>
<dbReference type="InterPro" id="IPR033906">
    <property type="entry name" value="Lipase_N"/>
</dbReference>
<proteinExistence type="inferred from homology"/>
<comment type="similarity">
    <text evidence="2 4">Belongs to the AB hydrolase superfamily. Lipase family.</text>
</comment>
<dbReference type="InterPro" id="IPR002334">
    <property type="entry name" value="Allerg_PlipaseA1"/>
</dbReference>
<dbReference type="PANTHER" id="PTHR11610:SF190">
    <property type="entry name" value="VITELLOGENIN-3-LIKE PROTEIN"/>
    <property type="match status" value="1"/>
</dbReference>
<evidence type="ECO:0000256" key="1">
    <source>
        <dbReference type="ARBA" id="ARBA00004613"/>
    </source>
</evidence>
<feature type="domain" description="Lipase" evidence="5">
    <location>
        <begin position="76"/>
        <end position="352"/>
    </location>
</feature>
<dbReference type="InterPro" id="IPR029058">
    <property type="entry name" value="AB_hydrolase_fold"/>
</dbReference>
<dbReference type="SUPFAM" id="SSF53474">
    <property type="entry name" value="alpha/beta-Hydrolases"/>
    <property type="match status" value="1"/>
</dbReference>
<accession>A0ABD1EF49</accession>
<dbReference type="Proteomes" id="UP001566132">
    <property type="component" value="Unassembled WGS sequence"/>
</dbReference>
<gene>
    <name evidence="6" type="ORF">ABEB36_011190</name>
</gene>
<dbReference type="PRINTS" id="PR00821">
    <property type="entry name" value="TAGLIPASE"/>
</dbReference>
<reference evidence="6 7" key="1">
    <citation type="submission" date="2024-05" db="EMBL/GenBank/DDBJ databases">
        <title>Genetic variation in Jamaican populations of the coffee berry borer (Hypothenemus hampei).</title>
        <authorList>
            <person name="Errbii M."/>
            <person name="Myrie A."/>
        </authorList>
    </citation>
    <scope>NUCLEOTIDE SEQUENCE [LARGE SCALE GENOMIC DNA]</scope>
    <source>
        <strain evidence="6">JA-Hopewell-2020-01-JO</strain>
        <tissue evidence="6">Whole body</tissue>
    </source>
</reference>
<dbReference type="PRINTS" id="PR00825">
    <property type="entry name" value="DOLALLERGEN"/>
</dbReference>
<evidence type="ECO:0000256" key="4">
    <source>
        <dbReference type="RuleBase" id="RU004262"/>
    </source>
</evidence>
<dbReference type="Gene3D" id="3.40.50.1820">
    <property type="entry name" value="alpha/beta hydrolase"/>
    <property type="match status" value="1"/>
</dbReference>
<evidence type="ECO:0000313" key="7">
    <source>
        <dbReference type="Proteomes" id="UP001566132"/>
    </source>
</evidence>
<dbReference type="EMBL" id="JBDJPC010000008">
    <property type="protein sequence ID" value="KAL1493051.1"/>
    <property type="molecule type" value="Genomic_DNA"/>
</dbReference>
<dbReference type="GO" id="GO:0005576">
    <property type="term" value="C:extracellular region"/>
    <property type="evidence" value="ECO:0007669"/>
    <property type="project" value="UniProtKB-SubCell"/>
</dbReference>
<dbReference type="Pfam" id="PF00151">
    <property type="entry name" value="Lipase"/>
    <property type="match status" value="1"/>
</dbReference>
<organism evidence="6 7">
    <name type="scientific">Hypothenemus hampei</name>
    <name type="common">Coffee berry borer</name>
    <dbReference type="NCBI Taxonomy" id="57062"/>
    <lineage>
        <taxon>Eukaryota</taxon>
        <taxon>Metazoa</taxon>
        <taxon>Ecdysozoa</taxon>
        <taxon>Arthropoda</taxon>
        <taxon>Hexapoda</taxon>
        <taxon>Insecta</taxon>
        <taxon>Pterygota</taxon>
        <taxon>Neoptera</taxon>
        <taxon>Endopterygota</taxon>
        <taxon>Coleoptera</taxon>
        <taxon>Polyphaga</taxon>
        <taxon>Cucujiformia</taxon>
        <taxon>Curculionidae</taxon>
        <taxon>Scolytinae</taxon>
        <taxon>Hypothenemus</taxon>
    </lineage>
</organism>
<dbReference type="PANTHER" id="PTHR11610">
    <property type="entry name" value="LIPASE"/>
    <property type="match status" value="1"/>
</dbReference>
<keyword evidence="7" id="KW-1185">Reference proteome</keyword>
<evidence type="ECO:0000313" key="6">
    <source>
        <dbReference type="EMBL" id="KAL1493051.1"/>
    </source>
</evidence>
<keyword evidence="3" id="KW-0964">Secreted</keyword>
<dbReference type="InterPro" id="IPR013818">
    <property type="entry name" value="Lipase"/>
</dbReference>
<comment type="subcellular location">
    <subcellularLocation>
        <location evidence="1">Secreted</location>
    </subcellularLocation>
</comment>
<dbReference type="InterPro" id="IPR000734">
    <property type="entry name" value="TAG_lipase"/>
</dbReference>
<evidence type="ECO:0000259" key="5">
    <source>
        <dbReference type="Pfam" id="PF00151"/>
    </source>
</evidence>